<reference evidence="1 2" key="1">
    <citation type="journal article" date="2022" name="bioRxiv">
        <title>The genome of the oomycete Peronosclerospora sorghi, a cosmopolitan pathogen of maize and sorghum, is inflated with dispersed pseudogenes.</title>
        <authorList>
            <person name="Fletcher K."/>
            <person name="Martin F."/>
            <person name="Isakeit T."/>
            <person name="Cavanaugh K."/>
            <person name="Magill C."/>
            <person name="Michelmore R."/>
        </authorList>
    </citation>
    <scope>NUCLEOTIDE SEQUENCE [LARGE SCALE GENOMIC DNA]</scope>
    <source>
        <strain evidence="1">P6</strain>
    </source>
</reference>
<keyword evidence="2" id="KW-1185">Reference proteome</keyword>
<sequence>MQHQFPLPTEYFADFDLTSNEVQHYQTLASDIVQETKRDLDNYIKDGKNHINERKWKLVKSKERLHCYRKRSTMNSGHQHGLYGSSESSSEESSVNSLRSHLSLSARSQSELNGNSQVSASTRPSEIGESSRRSLKPIVVGYGIMDGTVDDVVFGLHQSSTDEMKTLAKFHSDNSMIDCAVLKTIRKTQSTYLGVKWKLTRSVGGNRDCCYLEYVGLAEDATGQRYGFHLLESVVVRDCPPFNDNSVVRSNMSFCFIFRAGKIADQVEVFMEGAYDSSADALSAGGVGDYRSTMELLFNLPNAMTLAEVKKISAMVARQLGALRGSSSKNQSGNNCSICRVKFKLLSTHTTCQTCGAVICSKCRIKKMTFCSRGKIKVYCCKLCMVMVRDQSPFAGEELEPQPISRDEISCRESSSSSSCNNMEAMNASISTDSLTDSDYSSSFNSWQSNSILRSEHEDSFYASNSSIDRKMPALIESDLPSRTSLTYDGEPQPRYELQQIRDKELLIRQRLNQGMNASDLSLSSQRQRAVREGLYHQMVELQIQADRIYNLTNQNANMMNTQR</sequence>
<comment type="caution">
    <text evidence="1">The sequence shown here is derived from an EMBL/GenBank/DDBJ whole genome shotgun (WGS) entry which is preliminary data.</text>
</comment>
<organism evidence="1 2">
    <name type="scientific">Peronosclerospora sorghi</name>
    <dbReference type="NCBI Taxonomy" id="230839"/>
    <lineage>
        <taxon>Eukaryota</taxon>
        <taxon>Sar</taxon>
        <taxon>Stramenopiles</taxon>
        <taxon>Oomycota</taxon>
        <taxon>Peronosporomycetes</taxon>
        <taxon>Peronosporales</taxon>
        <taxon>Peronosporaceae</taxon>
        <taxon>Peronosclerospora</taxon>
    </lineage>
</organism>
<evidence type="ECO:0000313" key="2">
    <source>
        <dbReference type="Proteomes" id="UP001163321"/>
    </source>
</evidence>
<accession>A0ACC0WLI0</accession>
<dbReference type="EMBL" id="CM047590">
    <property type="protein sequence ID" value="KAI9919704.1"/>
    <property type="molecule type" value="Genomic_DNA"/>
</dbReference>
<name>A0ACC0WLI0_9STRA</name>
<proteinExistence type="predicted"/>
<protein>
    <submittedName>
        <fullName evidence="1">Uncharacterized protein</fullName>
    </submittedName>
</protein>
<gene>
    <name evidence="1" type="ORF">PsorP6_017792</name>
</gene>
<dbReference type="Proteomes" id="UP001163321">
    <property type="component" value="Chromosome 11"/>
</dbReference>
<evidence type="ECO:0000313" key="1">
    <source>
        <dbReference type="EMBL" id="KAI9919704.1"/>
    </source>
</evidence>